<reference evidence="1" key="1">
    <citation type="submission" date="2021-04" db="EMBL/GenBank/DDBJ databases">
        <title>Oceanospirillales bacteria with DddD are important DMSP degraders in coastal seawater.</title>
        <authorList>
            <person name="Liu J."/>
        </authorList>
    </citation>
    <scope>NUCLEOTIDE SEQUENCE</scope>
    <source>
        <strain evidence="1">D13-1</strain>
    </source>
</reference>
<evidence type="ECO:0000313" key="1">
    <source>
        <dbReference type="EMBL" id="UTW14431.1"/>
    </source>
</evidence>
<accession>A0ABY5HPR9</accession>
<dbReference type="InterPro" id="IPR009367">
    <property type="entry name" value="Elm1-like"/>
</dbReference>
<organism evidence="1 2">
    <name type="scientific">Marinobacterium rhizophilum</name>
    <dbReference type="NCBI Taxonomy" id="420402"/>
    <lineage>
        <taxon>Bacteria</taxon>
        <taxon>Pseudomonadati</taxon>
        <taxon>Pseudomonadota</taxon>
        <taxon>Gammaproteobacteria</taxon>
        <taxon>Oceanospirillales</taxon>
        <taxon>Oceanospirillaceae</taxon>
        <taxon>Marinobacterium</taxon>
    </lineage>
</organism>
<evidence type="ECO:0000313" key="2">
    <source>
        <dbReference type="Proteomes" id="UP001058461"/>
    </source>
</evidence>
<dbReference type="Pfam" id="PF06258">
    <property type="entry name" value="Mito_fiss_Elm1"/>
    <property type="match status" value="1"/>
</dbReference>
<proteinExistence type="predicted"/>
<sequence length="307" mass="33171">MSRAWNSAPATGSSVSHICIISDGKPGHLNQSLGLAGALQALRPQLQVDIRTPLRGTQLMRALLGRRHDVVPQPALLIGAGHGTHLSLLALHRATGAPAVVLMRPSLPLGWFDLCLIPEHDRPPERGNVIRTQGALNRMRPAAKASGFGLILLGGPSKHYHWDDAQILAQLHELLERDPRHWRVVTSRRTPRSLQTALAAIEAIELVLPEQTDADWLPAQLGVAECCWVSADSVSMIYEALSAGCAVGLLELAPVSDSRVARGLASLVQRGQLTALAQWSGRPLSAPAQGFNEADRCARLLQERFKL</sequence>
<keyword evidence="2" id="KW-1185">Reference proteome</keyword>
<name>A0ABY5HPR9_9GAMM</name>
<protein>
    <submittedName>
        <fullName evidence="1">Mitochondrial fission ELM1 family protein</fullName>
    </submittedName>
</protein>
<dbReference type="EMBL" id="CP073347">
    <property type="protein sequence ID" value="UTW14431.1"/>
    <property type="molecule type" value="Genomic_DNA"/>
</dbReference>
<dbReference type="Proteomes" id="UP001058461">
    <property type="component" value="Chromosome"/>
</dbReference>
<gene>
    <name evidence="1" type="ORF">KDW95_14965</name>
</gene>